<evidence type="ECO:0000256" key="3">
    <source>
        <dbReference type="ARBA" id="ARBA00022801"/>
    </source>
</evidence>
<accession>A0A2S8SQB0</accession>
<dbReference type="InterPro" id="IPR036995">
    <property type="entry name" value="MPG_sf"/>
</dbReference>
<keyword evidence="2 5" id="KW-0227">DNA damage</keyword>
<sequence length="215" mass="24156">MTLEPLPRDFYAPTADVVAPQLLGHFLLRRIGNEWLGGEIVETEAYLVNDPACHAYVRETPRNAMMWGENGFAYVFRIYGSYFCVNAVTRPRGFAEAVLIRAIEPRLNPQKMKQLREVKKEIELSNGPSKLCLALGISGAQNGLDLVSPDSDLIIARNQERLHFLQNRGEIIRTSRIGLSRAADWPLRWYLGGSKSVSKRGIAHLGPWEMPVSPL</sequence>
<dbReference type="Gene3D" id="3.10.300.10">
    <property type="entry name" value="Methylpurine-DNA glycosylase (MPG)"/>
    <property type="match status" value="1"/>
</dbReference>
<dbReference type="FunFam" id="3.10.300.10:FF:000001">
    <property type="entry name" value="Putative 3-methyladenine DNA glycosylase"/>
    <property type="match status" value="1"/>
</dbReference>
<keyword evidence="4 5" id="KW-0234">DNA repair</keyword>
<keyword evidence="3 5" id="KW-0378">Hydrolase</keyword>
<reference evidence="6 7" key="1">
    <citation type="journal article" date="2018" name="Syst. Appl. Microbiol.">
        <title>Abditibacterium utsteinense sp. nov., the first cultivated member of candidate phylum FBP, isolated from ice-free Antarctic soil samples.</title>
        <authorList>
            <person name="Tahon G."/>
            <person name="Tytgat B."/>
            <person name="Lebbe L."/>
            <person name="Carlier A."/>
            <person name="Willems A."/>
        </authorList>
    </citation>
    <scope>NUCLEOTIDE SEQUENCE [LARGE SCALE GENOMIC DNA]</scope>
    <source>
        <strain evidence="6 7">LMG 29911</strain>
    </source>
</reference>
<evidence type="ECO:0000256" key="4">
    <source>
        <dbReference type="ARBA" id="ARBA00023204"/>
    </source>
</evidence>
<dbReference type="AlphaFoldDB" id="A0A2S8SQB0"/>
<protein>
    <recommendedName>
        <fullName evidence="5">Putative 3-methyladenine DNA glycosylase</fullName>
        <ecNumber evidence="5">3.2.2.-</ecNumber>
    </recommendedName>
</protein>
<dbReference type="GO" id="GO:0003905">
    <property type="term" value="F:alkylbase DNA N-glycosylase activity"/>
    <property type="evidence" value="ECO:0007669"/>
    <property type="project" value="InterPro"/>
</dbReference>
<evidence type="ECO:0000313" key="6">
    <source>
        <dbReference type="EMBL" id="PQV62991.1"/>
    </source>
</evidence>
<dbReference type="InParanoid" id="A0A2S8SQB0"/>
<dbReference type="CDD" id="cd00540">
    <property type="entry name" value="AAG"/>
    <property type="match status" value="1"/>
</dbReference>
<dbReference type="HAMAP" id="MF_00527">
    <property type="entry name" value="3MGH"/>
    <property type="match status" value="1"/>
</dbReference>
<comment type="caution">
    <text evidence="6">The sequence shown here is derived from an EMBL/GenBank/DDBJ whole genome shotgun (WGS) entry which is preliminary data.</text>
</comment>
<dbReference type="InterPro" id="IPR003180">
    <property type="entry name" value="MPG"/>
</dbReference>
<proteinExistence type="inferred from homology"/>
<dbReference type="EMBL" id="NIGF01000017">
    <property type="protein sequence ID" value="PQV62991.1"/>
    <property type="molecule type" value="Genomic_DNA"/>
</dbReference>
<dbReference type="InterPro" id="IPR011034">
    <property type="entry name" value="Formyl_transferase-like_C_sf"/>
</dbReference>
<evidence type="ECO:0000256" key="1">
    <source>
        <dbReference type="ARBA" id="ARBA00009232"/>
    </source>
</evidence>
<evidence type="ECO:0000313" key="7">
    <source>
        <dbReference type="Proteomes" id="UP000237684"/>
    </source>
</evidence>
<dbReference type="EC" id="3.2.2.-" evidence="5"/>
<evidence type="ECO:0000256" key="5">
    <source>
        <dbReference type="HAMAP-Rule" id="MF_00527"/>
    </source>
</evidence>
<comment type="similarity">
    <text evidence="1 5">Belongs to the DNA glycosylase MPG family.</text>
</comment>
<dbReference type="GO" id="GO:0003677">
    <property type="term" value="F:DNA binding"/>
    <property type="evidence" value="ECO:0007669"/>
    <property type="project" value="InterPro"/>
</dbReference>
<dbReference type="RefSeq" id="WP_157947700.1">
    <property type="nucleotide sequence ID" value="NZ_NIGF01000017.1"/>
</dbReference>
<dbReference type="NCBIfam" id="TIGR00567">
    <property type="entry name" value="3mg"/>
    <property type="match status" value="1"/>
</dbReference>
<keyword evidence="7" id="KW-1185">Reference proteome</keyword>
<dbReference type="SUPFAM" id="SSF50486">
    <property type="entry name" value="FMT C-terminal domain-like"/>
    <property type="match status" value="1"/>
</dbReference>
<dbReference type="OrthoDB" id="9794313at2"/>
<organism evidence="6 7">
    <name type="scientific">Abditibacterium utsteinense</name>
    <dbReference type="NCBI Taxonomy" id="1960156"/>
    <lineage>
        <taxon>Bacteria</taxon>
        <taxon>Pseudomonadati</taxon>
        <taxon>Abditibacteriota</taxon>
        <taxon>Abditibacteriia</taxon>
        <taxon>Abditibacteriales</taxon>
        <taxon>Abditibacteriaceae</taxon>
        <taxon>Abditibacterium</taxon>
    </lineage>
</organism>
<dbReference type="PANTHER" id="PTHR10429">
    <property type="entry name" value="DNA-3-METHYLADENINE GLYCOSYLASE"/>
    <property type="match status" value="1"/>
</dbReference>
<dbReference type="FunCoup" id="A0A2S8SQB0">
    <property type="interactions" value="93"/>
</dbReference>
<gene>
    <name evidence="6" type="ORF">B1R32_11733</name>
</gene>
<dbReference type="PANTHER" id="PTHR10429:SF0">
    <property type="entry name" value="DNA-3-METHYLADENINE GLYCOSYLASE"/>
    <property type="match status" value="1"/>
</dbReference>
<dbReference type="Pfam" id="PF02245">
    <property type="entry name" value="Pur_DNA_glyco"/>
    <property type="match status" value="1"/>
</dbReference>
<evidence type="ECO:0000256" key="2">
    <source>
        <dbReference type="ARBA" id="ARBA00022763"/>
    </source>
</evidence>
<dbReference type="Proteomes" id="UP000237684">
    <property type="component" value="Unassembled WGS sequence"/>
</dbReference>
<dbReference type="GO" id="GO:0006284">
    <property type="term" value="P:base-excision repair"/>
    <property type="evidence" value="ECO:0007669"/>
    <property type="project" value="InterPro"/>
</dbReference>
<name>A0A2S8SQB0_9BACT</name>